<dbReference type="GO" id="GO:0030420">
    <property type="term" value="P:establishment of competence for transformation"/>
    <property type="evidence" value="ECO:0007669"/>
    <property type="project" value="InterPro"/>
</dbReference>
<feature type="transmembrane region" description="Helical" evidence="6">
    <location>
        <begin position="367"/>
        <end position="390"/>
    </location>
</feature>
<keyword evidence="4 6" id="KW-1133">Transmembrane helix</keyword>
<feature type="transmembrane region" description="Helical" evidence="6">
    <location>
        <begin position="433"/>
        <end position="453"/>
    </location>
</feature>
<feature type="transmembrane region" description="Helical" evidence="6">
    <location>
        <begin position="60"/>
        <end position="78"/>
    </location>
</feature>
<dbReference type="InterPro" id="IPR035681">
    <property type="entry name" value="ComA-like_MBL"/>
</dbReference>
<dbReference type="InterPro" id="IPR001279">
    <property type="entry name" value="Metallo-B-lactamas"/>
</dbReference>
<feature type="transmembrane region" description="Helical" evidence="6">
    <location>
        <begin position="341"/>
        <end position="360"/>
    </location>
</feature>
<dbReference type="InterPro" id="IPR004797">
    <property type="entry name" value="Competence_ComEC/Rec2"/>
</dbReference>
<gene>
    <name evidence="8" type="ORF">SAMN05421834_10788</name>
</gene>
<accession>A0A1N6V248</accession>
<dbReference type="EMBL" id="FTNC01000007">
    <property type="protein sequence ID" value="SIQ71944.1"/>
    <property type="molecule type" value="Genomic_DNA"/>
</dbReference>
<dbReference type="Proteomes" id="UP000185669">
    <property type="component" value="Unassembled WGS sequence"/>
</dbReference>
<feature type="transmembrane region" description="Helical" evidence="6">
    <location>
        <begin position="283"/>
        <end position="313"/>
    </location>
</feature>
<dbReference type="NCBIfam" id="TIGR00361">
    <property type="entry name" value="ComEC_Rec2"/>
    <property type="match status" value="1"/>
</dbReference>
<dbReference type="PANTHER" id="PTHR30619:SF7">
    <property type="entry name" value="BETA-LACTAMASE DOMAIN PROTEIN"/>
    <property type="match status" value="1"/>
</dbReference>
<reference evidence="9" key="1">
    <citation type="submission" date="2017-01" db="EMBL/GenBank/DDBJ databases">
        <authorList>
            <person name="Varghese N."/>
            <person name="Submissions S."/>
        </authorList>
    </citation>
    <scope>NUCLEOTIDE SEQUENCE [LARGE SCALE GENOMIC DNA]</scope>
    <source>
        <strain evidence="9">ATCC 700103</strain>
    </source>
</reference>
<dbReference type="SUPFAM" id="SSF56281">
    <property type="entry name" value="Metallo-hydrolase/oxidoreductase"/>
    <property type="match status" value="1"/>
</dbReference>
<feature type="transmembrane region" description="Helical" evidence="6">
    <location>
        <begin position="32"/>
        <end position="53"/>
    </location>
</feature>
<evidence type="ECO:0000256" key="4">
    <source>
        <dbReference type="ARBA" id="ARBA00022989"/>
    </source>
</evidence>
<comment type="subcellular location">
    <subcellularLocation>
        <location evidence="1">Cell membrane</location>
        <topology evidence="1">Multi-pass membrane protein</topology>
    </subcellularLocation>
</comment>
<name>A0A1N6V248_9FIRM</name>
<feature type="transmembrane region" description="Helical" evidence="6">
    <location>
        <begin position="465"/>
        <end position="482"/>
    </location>
</feature>
<dbReference type="OrthoDB" id="9761531at2"/>
<feature type="transmembrane region" description="Helical" evidence="6">
    <location>
        <begin position="7"/>
        <end position="26"/>
    </location>
</feature>
<sequence length="774" mass="88342">MKIKRRPAFFLAAALMTGILSSYLLIKMELIDILKIFIFIEIVYLFFYIFFILNSSKNSIYIWLLILFLILGSVLYSFQEYKYRSNYSCINSADEGLNKVLAEIKFDIGDLESDQICLKPVRINGKKTKYGKIILNSKMIKRFNDGDLVSLELKLNKPTPALNPGAFSYLKYLKKQEIYLQGWDPHNISLLRQKKTFRNLIINIKKIFIKKINCLFSKDKAAFIKAILLGERKYLSYKQESLLRNAGASHLLAISGLHMGILIFTFSFILFKLCSERRNALYLLSILTFIYIIMVGAAISIIRAALLALLFLWSDEFNREGDFLNIISLTLIVNLIIDPSALFSVSLQLSYILVLALFYLTPLFNQFLPVFFAVSVSAQLSSLAVVAYYFNEYSFIALITNLWAIPLITILLPLIFFILIFSFISLNLLKVPVLLVSLGLKILFAGLELMTSIQGKALIIAQPKVIIVIFYYLLLFSLPYVYQKRYINLKARQYRIWRLIVPVLLIIVIISFFINPTSGNLEINYLAVGQGDGILIQFPDGKNMLLDTGPPGSEGRNIEYSIISYLNYLGIRSLDYLMISHFDADHAGGLSHLLQRKNVKSIMIPPYLQKTDLHYQLAAEIDKDSKVNFLTAGMSFKIADCYFKILNPAPDNISEDRNENSIVFLLKYKKRNFLFTGDLSKDGEAKIIKKYNLPEIDILKVGHHGSKSSSGKIMLSQLKPKLAIISVGRNNFGHPAREVINRFNKLKIKYLRTDQQGMIKIISDGQNIKLNTFK</sequence>
<dbReference type="InterPro" id="IPR052159">
    <property type="entry name" value="Competence_DNA_uptake"/>
</dbReference>
<dbReference type="Pfam" id="PF13567">
    <property type="entry name" value="DUF4131"/>
    <property type="match status" value="1"/>
</dbReference>
<proteinExistence type="predicted"/>
<organism evidence="8 9">
    <name type="scientific">Halanaerobium kushneri</name>
    <dbReference type="NCBI Taxonomy" id="56779"/>
    <lineage>
        <taxon>Bacteria</taxon>
        <taxon>Bacillati</taxon>
        <taxon>Bacillota</taxon>
        <taxon>Clostridia</taxon>
        <taxon>Halanaerobiales</taxon>
        <taxon>Halanaerobiaceae</taxon>
        <taxon>Halanaerobium</taxon>
    </lineage>
</organism>
<dbReference type="STRING" id="56779.SAMN05421834_10788"/>
<evidence type="ECO:0000313" key="9">
    <source>
        <dbReference type="Proteomes" id="UP000185669"/>
    </source>
</evidence>
<evidence type="ECO:0000256" key="1">
    <source>
        <dbReference type="ARBA" id="ARBA00004651"/>
    </source>
</evidence>
<evidence type="ECO:0000256" key="5">
    <source>
        <dbReference type="ARBA" id="ARBA00023136"/>
    </source>
</evidence>
<keyword evidence="2" id="KW-1003">Cell membrane</keyword>
<evidence type="ECO:0000256" key="6">
    <source>
        <dbReference type="SAM" id="Phobius"/>
    </source>
</evidence>
<dbReference type="GO" id="GO:0005886">
    <property type="term" value="C:plasma membrane"/>
    <property type="evidence" value="ECO:0007669"/>
    <property type="project" value="UniProtKB-SubCell"/>
</dbReference>
<dbReference type="SMART" id="SM00849">
    <property type="entry name" value="Lactamase_B"/>
    <property type="match status" value="1"/>
</dbReference>
<keyword evidence="5 6" id="KW-0472">Membrane</keyword>
<dbReference type="Pfam" id="PF00753">
    <property type="entry name" value="Lactamase_B"/>
    <property type="match status" value="1"/>
</dbReference>
<dbReference type="NCBIfam" id="TIGR00360">
    <property type="entry name" value="ComEC_N-term"/>
    <property type="match status" value="1"/>
</dbReference>
<evidence type="ECO:0000313" key="8">
    <source>
        <dbReference type="EMBL" id="SIQ71944.1"/>
    </source>
</evidence>
<dbReference type="InterPro" id="IPR004477">
    <property type="entry name" value="ComEC_N"/>
</dbReference>
<keyword evidence="9" id="KW-1185">Reference proteome</keyword>
<evidence type="ECO:0000256" key="2">
    <source>
        <dbReference type="ARBA" id="ARBA00022475"/>
    </source>
</evidence>
<protein>
    <submittedName>
        <fullName evidence="8">Competence protein ComEC</fullName>
    </submittedName>
</protein>
<keyword evidence="3 6" id="KW-0812">Transmembrane</keyword>
<dbReference type="Gene3D" id="3.60.15.10">
    <property type="entry name" value="Ribonuclease Z/Hydroxyacylglutathione hydrolase-like"/>
    <property type="match status" value="1"/>
</dbReference>
<dbReference type="SUPFAM" id="SSF81665">
    <property type="entry name" value="Calcium ATPase, transmembrane domain M"/>
    <property type="match status" value="1"/>
</dbReference>
<dbReference type="InterPro" id="IPR023298">
    <property type="entry name" value="ATPase_P-typ_TM_dom_sf"/>
</dbReference>
<evidence type="ECO:0000259" key="7">
    <source>
        <dbReference type="SMART" id="SM00849"/>
    </source>
</evidence>
<dbReference type="AlphaFoldDB" id="A0A1N6V248"/>
<dbReference type="CDD" id="cd07731">
    <property type="entry name" value="ComA-like_MBL-fold"/>
    <property type="match status" value="1"/>
</dbReference>
<dbReference type="RefSeq" id="WP_076544556.1">
    <property type="nucleotide sequence ID" value="NZ_FTNC01000007.1"/>
</dbReference>
<feature type="domain" description="Metallo-beta-lactamase" evidence="7">
    <location>
        <begin position="530"/>
        <end position="729"/>
    </location>
</feature>
<feature type="transmembrane region" description="Helical" evidence="6">
    <location>
        <begin position="251"/>
        <end position="271"/>
    </location>
</feature>
<dbReference type="InterPro" id="IPR036866">
    <property type="entry name" value="RibonucZ/Hydroxyglut_hydro"/>
</dbReference>
<feature type="transmembrane region" description="Helical" evidence="6">
    <location>
        <begin position="402"/>
        <end position="426"/>
    </location>
</feature>
<dbReference type="InterPro" id="IPR025405">
    <property type="entry name" value="DUF4131"/>
</dbReference>
<dbReference type="Pfam" id="PF03772">
    <property type="entry name" value="Competence"/>
    <property type="match status" value="1"/>
</dbReference>
<dbReference type="PANTHER" id="PTHR30619">
    <property type="entry name" value="DNA INTERNALIZATION/COMPETENCE PROTEIN COMEC/REC2"/>
    <property type="match status" value="1"/>
</dbReference>
<feature type="transmembrane region" description="Helical" evidence="6">
    <location>
        <begin position="494"/>
        <end position="514"/>
    </location>
</feature>
<evidence type="ECO:0000256" key="3">
    <source>
        <dbReference type="ARBA" id="ARBA00022692"/>
    </source>
</evidence>